<keyword evidence="1" id="KW-0732">Signal</keyword>
<dbReference type="Proteomes" id="UP000480266">
    <property type="component" value="Unassembled WGS sequence"/>
</dbReference>
<gene>
    <name evidence="2" type="ORF">G4V63_26140</name>
</gene>
<organism evidence="2 3">
    <name type="scientific">Candidatus Afipia apatlaquensis</name>
    <dbReference type="NCBI Taxonomy" id="2712852"/>
    <lineage>
        <taxon>Bacteria</taxon>
        <taxon>Pseudomonadati</taxon>
        <taxon>Pseudomonadota</taxon>
        <taxon>Alphaproteobacteria</taxon>
        <taxon>Hyphomicrobiales</taxon>
        <taxon>Nitrobacteraceae</taxon>
        <taxon>Afipia</taxon>
    </lineage>
</organism>
<feature type="chain" id="PRO_5028821015" evidence="1">
    <location>
        <begin position="29"/>
        <end position="181"/>
    </location>
</feature>
<feature type="signal peptide" evidence="1">
    <location>
        <begin position="1"/>
        <end position="28"/>
    </location>
</feature>
<protein>
    <submittedName>
        <fullName evidence="2">Uncharacterized protein</fullName>
    </submittedName>
</protein>
<accession>A0A7C9RJL6</accession>
<reference evidence="2" key="1">
    <citation type="submission" date="2020-02" db="EMBL/GenBank/DDBJ databases">
        <title>Draft genome sequence of Candidatus Afipia apatlaquensis IBT-C3, a potential strain for decolorization of textile dyes.</title>
        <authorList>
            <person name="Sanchez-Reyes A."/>
            <person name="Breton-Deval L."/>
            <person name="Mangelson H."/>
            <person name="Sanchez-Flores A."/>
        </authorList>
    </citation>
    <scope>NUCLEOTIDE SEQUENCE [LARGE SCALE GENOMIC DNA]</scope>
    <source>
        <strain evidence="2">IBT-C3</strain>
    </source>
</reference>
<evidence type="ECO:0000256" key="1">
    <source>
        <dbReference type="SAM" id="SignalP"/>
    </source>
</evidence>
<comment type="caution">
    <text evidence="2">The sequence shown here is derived from an EMBL/GenBank/DDBJ whole genome shotgun (WGS) entry which is preliminary data.</text>
</comment>
<proteinExistence type="predicted"/>
<name>A0A7C9RJL6_9BRAD</name>
<evidence type="ECO:0000313" key="2">
    <source>
        <dbReference type="EMBL" id="NGX98561.1"/>
    </source>
</evidence>
<dbReference type="AlphaFoldDB" id="A0A7C9RJL6"/>
<keyword evidence="3" id="KW-1185">Reference proteome</keyword>
<sequence length="181" mass="20749">MPSNPTRRSFIAASLVAPAALPVNAVLAIDDHERLRLIQRREYLQSEIAKLDQKWALAYAKLPPWCRPGPKYRDQDGRMFGGRVGWPDAGLDSIKLDTGTFLVRPSIREIFELRKADRASKTCNEGERFFVCRLEKLVGRLREQRRVERSVELPRSSAWLLLETELEAIEAAMMGWRTEAL</sequence>
<dbReference type="EMBL" id="JAAMRR010001330">
    <property type="protein sequence ID" value="NGX98561.1"/>
    <property type="molecule type" value="Genomic_DNA"/>
</dbReference>
<evidence type="ECO:0000313" key="3">
    <source>
        <dbReference type="Proteomes" id="UP000480266"/>
    </source>
</evidence>